<reference evidence="1 2" key="2">
    <citation type="journal article" date="2022" name="Mol. Ecol. Resour.">
        <title>The genomes of chicory, endive, great burdock and yacon provide insights into Asteraceae paleo-polyploidization history and plant inulin production.</title>
        <authorList>
            <person name="Fan W."/>
            <person name="Wang S."/>
            <person name="Wang H."/>
            <person name="Wang A."/>
            <person name="Jiang F."/>
            <person name="Liu H."/>
            <person name="Zhao H."/>
            <person name="Xu D."/>
            <person name="Zhang Y."/>
        </authorList>
    </citation>
    <scope>NUCLEOTIDE SEQUENCE [LARGE SCALE GENOMIC DNA]</scope>
    <source>
        <strain evidence="2">cv. Yunnan</strain>
        <tissue evidence="1">Leaves</tissue>
    </source>
</reference>
<keyword evidence="2" id="KW-1185">Reference proteome</keyword>
<organism evidence="1 2">
    <name type="scientific">Smallanthus sonchifolius</name>
    <dbReference type="NCBI Taxonomy" id="185202"/>
    <lineage>
        <taxon>Eukaryota</taxon>
        <taxon>Viridiplantae</taxon>
        <taxon>Streptophyta</taxon>
        <taxon>Embryophyta</taxon>
        <taxon>Tracheophyta</taxon>
        <taxon>Spermatophyta</taxon>
        <taxon>Magnoliopsida</taxon>
        <taxon>eudicotyledons</taxon>
        <taxon>Gunneridae</taxon>
        <taxon>Pentapetalae</taxon>
        <taxon>asterids</taxon>
        <taxon>campanulids</taxon>
        <taxon>Asterales</taxon>
        <taxon>Asteraceae</taxon>
        <taxon>Asteroideae</taxon>
        <taxon>Heliantheae alliance</taxon>
        <taxon>Millerieae</taxon>
        <taxon>Smallanthus</taxon>
    </lineage>
</organism>
<comment type="caution">
    <text evidence="1">The sequence shown here is derived from an EMBL/GenBank/DDBJ whole genome shotgun (WGS) entry which is preliminary data.</text>
</comment>
<protein>
    <submittedName>
        <fullName evidence="1">Uncharacterized protein</fullName>
    </submittedName>
</protein>
<proteinExistence type="predicted"/>
<gene>
    <name evidence="1" type="ORF">L1987_15302</name>
</gene>
<sequence length="406" mass="45683">MGGICGKPHAIDDDGGRGSWRVSRSKRLESFRVKNRGEVRSGSTDKRLNSSRRVRDDQYEKERAVSQVFIAANIPKALEGQQVVAGWPSWLAAVAGEAVNGWLPRRADSFQKLDKIGQGTYSSVCKARDLTNDKVVALKRVRFDNMDPESVKFMAREILILRRLDHQNIIKLEGLVTSRTSCTLYLVFEYMEHDLKGIASLPGVKFTEPQVEQLHKIFKLCRSPSEDYWRKSNLRHLTLFKPTQPYRRRIEETFKDVPSVAISLMESLLAIDPSQRGTASSALKSEFFTTKPHACDPSSVPKYPPSKEIDAKLREEEARRLSELGSSTRKSEDGDDKYMNSSQSGYDSSKYLSTIEAFNVSSKYDSSQDRAGGKGQKIDNESRGSREHRAVPALEANAELVALMQL</sequence>
<reference evidence="2" key="1">
    <citation type="journal article" date="2022" name="Mol. Ecol. Resour.">
        <title>The genomes of chicory, endive, great burdock and yacon provide insights into Asteraceae palaeo-polyploidization history and plant inulin production.</title>
        <authorList>
            <person name="Fan W."/>
            <person name="Wang S."/>
            <person name="Wang H."/>
            <person name="Wang A."/>
            <person name="Jiang F."/>
            <person name="Liu H."/>
            <person name="Zhao H."/>
            <person name="Xu D."/>
            <person name="Zhang Y."/>
        </authorList>
    </citation>
    <scope>NUCLEOTIDE SEQUENCE [LARGE SCALE GENOMIC DNA]</scope>
    <source>
        <strain evidence="2">cv. Yunnan</strain>
    </source>
</reference>
<dbReference type="EMBL" id="CM042022">
    <property type="protein sequence ID" value="KAI3815625.1"/>
    <property type="molecule type" value="Genomic_DNA"/>
</dbReference>
<evidence type="ECO:0000313" key="1">
    <source>
        <dbReference type="EMBL" id="KAI3815625.1"/>
    </source>
</evidence>
<dbReference type="Proteomes" id="UP001056120">
    <property type="component" value="Linkage Group LG05"/>
</dbReference>
<accession>A0ACB9J5P8</accession>
<name>A0ACB9J5P8_9ASTR</name>
<evidence type="ECO:0000313" key="2">
    <source>
        <dbReference type="Proteomes" id="UP001056120"/>
    </source>
</evidence>